<gene>
    <name evidence="3" type="ORF">APLA_LOCUS1305</name>
</gene>
<keyword evidence="1" id="KW-0862">Zinc</keyword>
<keyword evidence="1" id="KW-0479">Metal-binding</keyword>
<dbReference type="EMBL" id="CADEBD010000146">
    <property type="protein sequence ID" value="CAB3223060.1"/>
    <property type="molecule type" value="Genomic_DNA"/>
</dbReference>
<dbReference type="GO" id="GO:0008270">
    <property type="term" value="F:zinc ion binding"/>
    <property type="evidence" value="ECO:0007669"/>
    <property type="project" value="UniProtKB-UniRule"/>
</dbReference>
<keyword evidence="1" id="KW-0863">Zinc-finger</keyword>
<feature type="binding site" evidence="1">
    <location>
        <position position="9"/>
    </location>
    <ligand>
        <name>Zn(2+)</name>
        <dbReference type="ChEBI" id="CHEBI:29105"/>
    </ligand>
</feature>
<dbReference type="OrthoDB" id="10012075at2759"/>
<dbReference type="PROSITE" id="PS00028">
    <property type="entry name" value="ZINC_FINGER_C2H2_1"/>
    <property type="match status" value="1"/>
</dbReference>
<feature type="domain" description="ZAD" evidence="2">
    <location>
        <begin position="7"/>
        <end position="84"/>
    </location>
</feature>
<feature type="binding site" evidence="1">
    <location>
        <position position="12"/>
    </location>
    <ligand>
        <name>Zn(2+)</name>
        <dbReference type="ChEBI" id="CHEBI:29105"/>
    </ligand>
</feature>
<dbReference type="PROSITE" id="PS51915">
    <property type="entry name" value="ZAD"/>
    <property type="match status" value="1"/>
</dbReference>
<comment type="caution">
    <text evidence="3">The sequence shown here is derived from an EMBL/GenBank/DDBJ whole genome shotgun (WGS) entry which is preliminary data.</text>
</comment>
<reference evidence="3 4" key="1">
    <citation type="submission" date="2020-04" db="EMBL/GenBank/DDBJ databases">
        <authorList>
            <person name="Wallbank WR R."/>
            <person name="Pardo Diaz C."/>
            <person name="Kozak K."/>
            <person name="Martin S."/>
            <person name="Jiggins C."/>
            <person name="Moest M."/>
            <person name="Warren A I."/>
            <person name="Byers J.R.P. K."/>
            <person name="Montejo-Kovacevich G."/>
            <person name="Yen C E."/>
        </authorList>
    </citation>
    <scope>NUCLEOTIDE SEQUENCE [LARGE SCALE GENOMIC DNA]</scope>
</reference>
<accession>A0A8S0YVU4</accession>
<name>A0A8S0YVU4_ARCPL</name>
<feature type="binding site" evidence="1">
    <location>
        <position position="57"/>
    </location>
    <ligand>
        <name>Zn(2+)</name>
        <dbReference type="ChEBI" id="CHEBI:29105"/>
    </ligand>
</feature>
<dbReference type="AlphaFoldDB" id="A0A8S0YVU4"/>
<evidence type="ECO:0000256" key="1">
    <source>
        <dbReference type="PROSITE-ProRule" id="PRU01263"/>
    </source>
</evidence>
<dbReference type="InterPro" id="IPR013087">
    <property type="entry name" value="Znf_C2H2_type"/>
</dbReference>
<proteinExistence type="predicted"/>
<sequence>MGSTENAYCRLCAVCKPQDKLVDLQIDQVKRNFIVNKLKLLDCQLDFSENILPKTVCLLCINALTHASDFVVAVEQAQRVLKDVIITQPIKKESDNSDCDETFVYEMLEEKYEDNITVKSESDNEASAAQNKALINHTGTTKNGKTKKVSDLDSIPLSQLKLTWEDYFWTCSYCETQFATVTDLISHSMKYHKSCNAYCCNDCNVKKLRHSMDMAKRKYTPGDLCPLDETTGKVKNSEMDKILEWKNKILVNTKPGRPKTDKVSVVIEIKN</sequence>
<organism evidence="3 4">
    <name type="scientific">Arctia plantaginis</name>
    <name type="common">Wood tiger moth</name>
    <name type="synonym">Phalaena plantaginis</name>
    <dbReference type="NCBI Taxonomy" id="874455"/>
    <lineage>
        <taxon>Eukaryota</taxon>
        <taxon>Metazoa</taxon>
        <taxon>Ecdysozoa</taxon>
        <taxon>Arthropoda</taxon>
        <taxon>Hexapoda</taxon>
        <taxon>Insecta</taxon>
        <taxon>Pterygota</taxon>
        <taxon>Neoptera</taxon>
        <taxon>Endopterygota</taxon>
        <taxon>Lepidoptera</taxon>
        <taxon>Glossata</taxon>
        <taxon>Ditrysia</taxon>
        <taxon>Noctuoidea</taxon>
        <taxon>Erebidae</taxon>
        <taxon>Arctiinae</taxon>
        <taxon>Arctia</taxon>
    </lineage>
</organism>
<dbReference type="SMART" id="SM00868">
    <property type="entry name" value="zf-AD"/>
    <property type="match status" value="1"/>
</dbReference>
<dbReference type="Proteomes" id="UP000494256">
    <property type="component" value="Unassembled WGS sequence"/>
</dbReference>
<evidence type="ECO:0000313" key="4">
    <source>
        <dbReference type="Proteomes" id="UP000494256"/>
    </source>
</evidence>
<evidence type="ECO:0000313" key="3">
    <source>
        <dbReference type="EMBL" id="CAB3223060.1"/>
    </source>
</evidence>
<feature type="binding site" evidence="1">
    <location>
        <position position="60"/>
    </location>
    <ligand>
        <name>Zn(2+)</name>
        <dbReference type="ChEBI" id="CHEBI:29105"/>
    </ligand>
</feature>
<protein>
    <recommendedName>
        <fullName evidence="2">ZAD domain-containing protein</fullName>
    </recommendedName>
</protein>
<evidence type="ECO:0000259" key="2">
    <source>
        <dbReference type="PROSITE" id="PS51915"/>
    </source>
</evidence>
<dbReference type="GO" id="GO:0005634">
    <property type="term" value="C:nucleus"/>
    <property type="evidence" value="ECO:0007669"/>
    <property type="project" value="InterPro"/>
</dbReference>
<dbReference type="InterPro" id="IPR012934">
    <property type="entry name" value="Znf_AD"/>
</dbReference>